<dbReference type="SUPFAM" id="SSF46785">
    <property type="entry name" value="Winged helix' DNA-binding domain"/>
    <property type="match status" value="1"/>
</dbReference>
<dbReference type="InterPro" id="IPR057527">
    <property type="entry name" value="HVO_A0261-like_N"/>
</dbReference>
<dbReference type="InterPro" id="IPR013561">
    <property type="entry name" value="FilR1_middle_dom"/>
</dbReference>
<proteinExistence type="predicted"/>
<dbReference type="Pfam" id="PF25213">
    <property type="entry name" value="HVO_A0261_N"/>
    <property type="match status" value="1"/>
</dbReference>
<dbReference type="Proteomes" id="UP001595898">
    <property type="component" value="Unassembled WGS sequence"/>
</dbReference>
<gene>
    <name evidence="3" type="ORF">ACFO5R_18760</name>
</gene>
<reference evidence="3 4" key="1">
    <citation type="journal article" date="2019" name="Int. J. Syst. Evol. Microbiol.">
        <title>The Global Catalogue of Microorganisms (GCM) 10K type strain sequencing project: providing services to taxonomists for standard genome sequencing and annotation.</title>
        <authorList>
            <consortium name="The Broad Institute Genomics Platform"/>
            <consortium name="The Broad Institute Genome Sequencing Center for Infectious Disease"/>
            <person name="Wu L."/>
            <person name="Ma J."/>
        </authorList>
    </citation>
    <scope>NUCLEOTIDE SEQUENCE [LARGE SCALE GENOMIC DNA]</scope>
    <source>
        <strain evidence="3 4">WLHS5</strain>
    </source>
</reference>
<comment type="caution">
    <text evidence="3">The sequence shown here is derived from an EMBL/GenBank/DDBJ whole genome shotgun (WGS) entry which is preliminary data.</text>
</comment>
<dbReference type="InterPro" id="IPR036390">
    <property type="entry name" value="WH_DNA-bd_sf"/>
</dbReference>
<evidence type="ECO:0000259" key="1">
    <source>
        <dbReference type="Pfam" id="PF08350"/>
    </source>
</evidence>
<accession>A0ABD5PU02</accession>
<dbReference type="RefSeq" id="WP_250142003.1">
    <property type="nucleotide sequence ID" value="NZ_JALIQP010000005.1"/>
</dbReference>
<keyword evidence="4" id="KW-1185">Reference proteome</keyword>
<organism evidence="3 4">
    <name type="scientific">Halosolutus amylolyticus</name>
    <dbReference type="NCBI Taxonomy" id="2932267"/>
    <lineage>
        <taxon>Archaea</taxon>
        <taxon>Methanobacteriati</taxon>
        <taxon>Methanobacteriota</taxon>
        <taxon>Stenosarchaea group</taxon>
        <taxon>Halobacteria</taxon>
        <taxon>Halobacteriales</taxon>
        <taxon>Natrialbaceae</taxon>
        <taxon>Halosolutus</taxon>
    </lineage>
</organism>
<evidence type="ECO:0000313" key="4">
    <source>
        <dbReference type="Proteomes" id="UP001595898"/>
    </source>
</evidence>
<dbReference type="EMBL" id="JBHSFA010000009">
    <property type="protein sequence ID" value="MFC4543973.1"/>
    <property type="molecule type" value="Genomic_DNA"/>
</dbReference>
<feature type="domain" description="HVO-A0261-like N-terminal" evidence="2">
    <location>
        <begin position="11"/>
        <end position="94"/>
    </location>
</feature>
<evidence type="ECO:0000259" key="2">
    <source>
        <dbReference type="Pfam" id="PF25213"/>
    </source>
</evidence>
<dbReference type="InterPro" id="IPR036388">
    <property type="entry name" value="WH-like_DNA-bd_sf"/>
</dbReference>
<sequence>MLTSATNSPIDDVEFLARSEHRVTALAALARRPQSRADLRAMTGVSRSTIGRTLRAFEERCWITRAGRHYEATQLGAFVAAGMQELLDRFETEQTLRDVWECLPDDADGFSIEMVTDAVVTVAAADDPYRPVNRFTSLLRETDRFRVVGFDVALLEPCRDELCERIVAGMPAEIITSPTVAAYIRSTDPEQFAAALENGNLTVRLRDDLPSYGVGIFDDRIAISGTDPASGTVQAVIDTDDPAAREWAESTYESYRRTVPTLSLETPVS</sequence>
<dbReference type="AlphaFoldDB" id="A0ABD5PU02"/>
<dbReference type="Gene3D" id="1.10.10.10">
    <property type="entry name" value="Winged helix-like DNA-binding domain superfamily/Winged helix DNA-binding domain"/>
    <property type="match status" value="1"/>
</dbReference>
<protein>
    <submittedName>
        <fullName evidence="3">Helix-turn-helix transcriptional regulator</fullName>
    </submittedName>
</protein>
<name>A0ABD5PU02_9EURY</name>
<feature type="domain" description="Methanogenesis regulatory protein FilR1 middle" evidence="1">
    <location>
        <begin position="128"/>
        <end position="257"/>
    </location>
</feature>
<evidence type="ECO:0000313" key="3">
    <source>
        <dbReference type="EMBL" id="MFC4543973.1"/>
    </source>
</evidence>
<dbReference type="Pfam" id="PF08350">
    <property type="entry name" value="FilR1_middle"/>
    <property type="match status" value="1"/>
</dbReference>